<evidence type="ECO:0000256" key="6">
    <source>
        <dbReference type="ARBA" id="ARBA00022989"/>
    </source>
</evidence>
<keyword evidence="4 10" id="KW-0812">Transmembrane</keyword>
<comment type="similarity">
    <text evidence="3 10">Belongs to the RFT1 family.</text>
</comment>
<feature type="transmembrane region" description="Helical" evidence="10">
    <location>
        <begin position="118"/>
        <end position="136"/>
    </location>
</feature>
<comment type="caution">
    <text evidence="11">The sequence shown here is derived from an EMBL/GenBank/DDBJ whole genome shotgun (WGS) entry which is preliminary data.</text>
</comment>
<comment type="function">
    <text evidence="9 10">Intramembrane glycolipid transporter that operates in the biosynthetic pathway of dolichol-linked oligosaccharides, the glycan precursors employed in protein asparagine (N)-glycosylation. The sequential addition of sugars to dolichol pyrophosphate produces dolichol-linked oligosaccharides containing fourteen sugars, including two GlcNAcs, nine mannoses and three glucoses. Once assembled, the oligosaccharide is transferred from the lipid to nascent proteins by oligosaccharyltransferases. The assembly of dolichol-linked oligosaccharides begins on the cytosolic side of the endoplasmic reticulum membrane and finishes in its lumen. RFT1 could mediate the translocation of the cytosolically oriented intermediate DolPP-GlcNAc2Man5, produced by ALG11, into the ER lumen where dolichol-linked oligosaccharides assembly continues. However, the intramembrane lipid transporter activity could not be confirmed in vitro.</text>
</comment>
<evidence type="ECO:0000256" key="10">
    <source>
        <dbReference type="RuleBase" id="RU365067"/>
    </source>
</evidence>
<comment type="subcellular location">
    <subcellularLocation>
        <location evidence="1 10">Endoplasmic reticulum membrane</location>
        <topology evidence="1 10">Multi-pass membrane protein</topology>
    </subcellularLocation>
</comment>
<reference evidence="11" key="2">
    <citation type="submission" date="2021-10" db="EMBL/GenBank/DDBJ databases">
        <title>Phylogenomics reveals ancestral predisposition of the termite-cultivated fungus Termitomyces towards a domesticated lifestyle.</title>
        <authorList>
            <person name="Auxier B."/>
            <person name="Grum-Grzhimaylo A."/>
            <person name="Cardenas M.E."/>
            <person name="Lodge J.D."/>
            <person name="Laessoe T."/>
            <person name="Pedersen O."/>
            <person name="Smith M.E."/>
            <person name="Kuyper T.W."/>
            <person name="Franco-Molano E.A."/>
            <person name="Baroni T.J."/>
            <person name="Aanen D.K."/>
        </authorList>
    </citation>
    <scope>NUCLEOTIDE SEQUENCE</scope>
    <source>
        <strain evidence="11">D49</strain>
    </source>
</reference>
<feature type="transmembrane region" description="Helical" evidence="10">
    <location>
        <begin position="398"/>
        <end position="418"/>
    </location>
</feature>
<feature type="transmembrane region" description="Helical" evidence="10">
    <location>
        <begin position="459"/>
        <end position="484"/>
    </location>
</feature>
<sequence length="529" mass="56894">MSSSSNDSLIADTLRSASSLMGLQVFSRIFTFILNQAMFRLAPPRAYGTAAIQFELLLSTILFLSREGVRNALLRRSKPTSPAQQNLAILPILLGAPLALISAGLYAHFAGAEVRGQAYFTISIGVYAVAALLELISEPMHNLAMAGLQTGVRVRAEGFGITSKTVVTFIVLVYDARRVGGGDGALALLAFAGGQLAYGAGVLLTYIAAYGTRPLWPQRLASLKTPYFDPETLRLSLTMTSQSVLKHFLTEGDKLILSWFSPLQDQGGYAVAVNYGSLVARMVFQPIEEAARGFFSKILSSTSKKDSSDYAALQQAATALVSLLSLQAAFSVVLLVFGTAYVPIFLNILLPRQYLVTSAPQVLAAWVWYIPVLAFNGGLEAFLSSVATPNDLNAQSRWMAAFSVVYIFAAISFFRLHLGDAALVYANILNLSVRIVYTASFTTSFFARRGARNLLHWRSVIPGTPFLAIATASAVGIRVSSVVFKIETAGKMTLPVLFHVGVGGAMGLATIGVWWLTAGRHLALPRVKS</sequence>
<evidence type="ECO:0000256" key="3">
    <source>
        <dbReference type="ARBA" id="ARBA00010288"/>
    </source>
</evidence>
<feature type="transmembrane region" description="Helical" evidence="10">
    <location>
        <begin position="323"/>
        <end position="346"/>
    </location>
</feature>
<evidence type="ECO:0000256" key="8">
    <source>
        <dbReference type="ARBA" id="ARBA00044793"/>
    </source>
</evidence>
<evidence type="ECO:0000256" key="7">
    <source>
        <dbReference type="ARBA" id="ARBA00023136"/>
    </source>
</evidence>
<keyword evidence="10" id="KW-0813">Transport</keyword>
<evidence type="ECO:0000313" key="11">
    <source>
        <dbReference type="EMBL" id="KAG5650470.1"/>
    </source>
</evidence>
<dbReference type="GO" id="GO:0005789">
    <property type="term" value="C:endoplasmic reticulum membrane"/>
    <property type="evidence" value="ECO:0007669"/>
    <property type="project" value="UniProtKB-SubCell"/>
</dbReference>
<reference evidence="11" key="1">
    <citation type="submission" date="2021-02" db="EMBL/GenBank/DDBJ databases">
        <authorList>
            <person name="Nieuwenhuis M."/>
            <person name="Van De Peppel L.J.J."/>
        </authorList>
    </citation>
    <scope>NUCLEOTIDE SEQUENCE</scope>
    <source>
        <strain evidence="11">D49</strain>
    </source>
</reference>
<accession>A0A9P7GNC5</accession>
<organism evidence="11 12">
    <name type="scientific">Sphagnurus paluster</name>
    <dbReference type="NCBI Taxonomy" id="117069"/>
    <lineage>
        <taxon>Eukaryota</taxon>
        <taxon>Fungi</taxon>
        <taxon>Dikarya</taxon>
        <taxon>Basidiomycota</taxon>
        <taxon>Agaricomycotina</taxon>
        <taxon>Agaricomycetes</taxon>
        <taxon>Agaricomycetidae</taxon>
        <taxon>Agaricales</taxon>
        <taxon>Tricholomatineae</taxon>
        <taxon>Lyophyllaceae</taxon>
        <taxon>Sphagnurus</taxon>
    </lineage>
</organism>
<dbReference type="PANTHER" id="PTHR13117:SF5">
    <property type="entry name" value="PROTEIN RFT1 HOMOLOG"/>
    <property type="match status" value="1"/>
</dbReference>
<comment type="pathway">
    <text evidence="2">Protein modification; protein glycosylation.</text>
</comment>
<dbReference type="Proteomes" id="UP000717328">
    <property type="component" value="Unassembled WGS sequence"/>
</dbReference>
<dbReference type="PANTHER" id="PTHR13117">
    <property type="entry name" value="ENDOPLASMIC RETICULUM MULTISPAN TRANSMEMBRANE PROTEIN-RELATED"/>
    <property type="match status" value="1"/>
</dbReference>
<feature type="transmembrane region" description="Helical" evidence="10">
    <location>
        <begin position="45"/>
        <end position="65"/>
    </location>
</feature>
<evidence type="ECO:0000256" key="4">
    <source>
        <dbReference type="ARBA" id="ARBA00022692"/>
    </source>
</evidence>
<gene>
    <name evidence="11" type="ORF">H0H81_012133</name>
</gene>
<evidence type="ECO:0000313" key="12">
    <source>
        <dbReference type="Proteomes" id="UP000717328"/>
    </source>
</evidence>
<evidence type="ECO:0000256" key="1">
    <source>
        <dbReference type="ARBA" id="ARBA00004477"/>
    </source>
</evidence>
<proteinExistence type="inferred from homology"/>
<feature type="transmembrane region" description="Helical" evidence="10">
    <location>
        <begin position="86"/>
        <end position="106"/>
    </location>
</feature>
<dbReference type="OrthoDB" id="9979195at2759"/>
<dbReference type="EMBL" id="JABCKI010000443">
    <property type="protein sequence ID" value="KAG5650470.1"/>
    <property type="molecule type" value="Genomic_DNA"/>
</dbReference>
<dbReference type="Pfam" id="PF04506">
    <property type="entry name" value="Rft-1"/>
    <property type="match status" value="1"/>
</dbReference>
<dbReference type="GO" id="GO:0034203">
    <property type="term" value="P:glycolipid translocation"/>
    <property type="evidence" value="ECO:0007669"/>
    <property type="project" value="TreeGrafter"/>
</dbReference>
<evidence type="ECO:0000256" key="5">
    <source>
        <dbReference type="ARBA" id="ARBA00022824"/>
    </source>
</evidence>
<evidence type="ECO:0000256" key="9">
    <source>
        <dbReference type="ARBA" id="ARBA00045912"/>
    </source>
</evidence>
<evidence type="ECO:0000256" key="2">
    <source>
        <dbReference type="ARBA" id="ARBA00004922"/>
    </source>
</evidence>
<protein>
    <recommendedName>
        <fullName evidence="8 10">Man(5)GlcNAc(2)-PP-dolichol translocation protein RFT1</fullName>
    </recommendedName>
</protein>
<feature type="transmembrane region" description="Helical" evidence="10">
    <location>
        <begin position="366"/>
        <end position="386"/>
    </location>
</feature>
<keyword evidence="12" id="KW-1185">Reference proteome</keyword>
<feature type="transmembrane region" description="Helical" evidence="10">
    <location>
        <begin position="496"/>
        <end position="516"/>
    </location>
</feature>
<dbReference type="InterPro" id="IPR007594">
    <property type="entry name" value="RFT1"/>
</dbReference>
<keyword evidence="6 10" id="KW-1133">Transmembrane helix</keyword>
<feature type="transmembrane region" description="Helical" evidence="10">
    <location>
        <begin position="424"/>
        <end position="447"/>
    </location>
</feature>
<feature type="transmembrane region" description="Helical" evidence="10">
    <location>
        <begin position="186"/>
        <end position="209"/>
    </location>
</feature>
<dbReference type="GO" id="GO:0006488">
    <property type="term" value="P:dolichol-linked oligosaccharide biosynthetic process"/>
    <property type="evidence" value="ECO:0007669"/>
    <property type="project" value="InterPro"/>
</dbReference>
<keyword evidence="5 10" id="KW-0256">Endoplasmic reticulum</keyword>
<keyword evidence="7 10" id="KW-0472">Membrane</keyword>
<dbReference type="AlphaFoldDB" id="A0A9P7GNC5"/>
<name>A0A9P7GNC5_9AGAR</name>